<dbReference type="EMBL" id="VXRG01000109">
    <property type="protein sequence ID" value="MXY94375.1"/>
    <property type="molecule type" value="Genomic_DNA"/>
</dbReference>
<dbReference type="SUPFAM" id="SSF54593">
    <property type="entry name" value="Glyoxalase/Bleomycin resistance protein/Dihydroxybiphenyl dioxygenase"/>
    <property type="match status" value="1"/>
</dbReference>
<reference evidence="3" key="1">
    <citation type="submission" date="2019-09" db="EMBL/GenBank/DDBJ databases">
        <title>Characterisation of the sponge microbiome using genome-centric metagenomics.</title>
        <authorList>
            <person name="Engelberts J.P."/>
            <person name="Robbins S.J."/>
            <person name="De Goeij J.M."/>
            <person name="Aranda M."/>
            <person name="Bell S.C."/>
            <person name="Webster N.S."/>
        </authorList>
    </citation>
    <scope>NUCLEOTIDE SEQUENCE</scope>
    <source>
        <strain evidence="3">SB0664_bin_27</strain>
    </source>
</reference>
<comment type="caution">
    <text evidence="3">The sequence shown here is derived from an EMBL/GenBank/DDBJ whole genome shotgun (WGS) entry which is preliminary data.</text>
</comment>
<evidence type="ECO:0000313" key="3">
    <source>
        <dbReference type="EMBL" id="MXY94375.1"/>
    </source>
</evidence>
<accession>A0A6B0YW69</accession>
<sequence length="169" mass="18955">MSKITIDHVAIMVSDLEKSLAFYRDILGMEVVSPEEHDGGPIDEMTAMSNVHMREYRLRPPGGVNGHTRTSEQGFTFDLIEWIRPESPTGRQPIHHVPSAHFCFGVEDVPATFERLKAAGVELVSHPVRFAGEGDWHVLFFYDPDGNLLELNEIGTGEQVPHDFNWSSA</sequence>
<dbReference type="PROSITE" id="PS00934">
    <property type="entry name" value="GLYOXALASE_I_1"/>
    <property type="match status" value="1"/>
</dbReference>
<dbReference type="InterPro" id="IPR029068">
    <property type="entry name" value="Glyas_Bleomycin-R_OHBP_Dase"/>
</dbReference>
<dbReference type="InterPro" id="IPR050383">
    <property type="entry name" value="GlyoxalaseI/FosfomycinResist"/>
</dbReference>
<keyword evidence="1" id="KW-0479">Metal-binding</keyword>
<dbReference type="Gene3D" id="3.10.180.10">
    <property type="entry name" value="2,3-Dihydroxybiphenyl 1,2-Dioxygenase, domain 1"/>
    <property type="match status" value="1"/>
</dbReference>
<dbReference type="AlphaFoldDB" id="A0A6B0YW69"/>
<evidence type="ECO:0000259" key="2">
    <source>
        <dbReference type="PROSITE" id="PS51819"/>
    </source>
</evidence>
<feature type="domain" description="VOC" evidence="2">
    <location>
        <begin position="5"/>
        <end position="154"/>
    </location>
</feature>
<evidence type="ECO:0000256" key="1">
    <source>
        <dbReference type="ARBA" id="ARBA00022723"/>
    </source>
</evidence>
<dbReference type="PROSITE" id="PS51819">
    <property type="entry name" value="VOC"/>
    <property type="match status" value="1"/>
</dbReference>
<gene>
    <name evidence="3" type="ORF">F4Y42_13125</name>
</gene>
<proteinExistence type="predicted"/>
<name>A0A6B0YW69_9CHLR</name>
<organism evidence="3">
    <name type="scientific">Caldilineaceae bacterium SB0664_bin_27</name>
    <dbReference type="NCBI Taxonomy" id="2605260"/>
    <lineage>
        <taxon>Bacteria</taxon>
        <taxon>Bacillati</taxon>
        <taxon>Chloroflexota</taxon>
        <taxon>Caldilineae</taxon>
        <taxon>Caldilineales</taxon>
        <taxon>Caldilineaceae</taxon>
    </lineage>
</organism>
<dbReference type="InterPro" id="IPR037523">
    <property type="entry name" value="VOC_core"/>
</dbReference>
<dbReference type="GO" id="GO:0004462">
    <property type="term" value="F:lactoylglutathione lyase activity"/>
    <property type="evidence" value="ECO:0007669"/>
    <property type="project" value="InterPro"/>
</dbReference>
<dbReference type="InterPro" id="IPR018146">
    <property type="entry name" value="Glyoxalase_1_CS"/>
</dbReference>
<dbReference type="InterPro" id="IPR004360">
    <property type="entry name" value="Glyas_Fos-R_dOase_dom"/>
</dbReference>
<dbReference type="PANTHER" id="PTHR21366">
    <property type="entry name" value="GLYOXALASE FAMILY PROTEIN"/>
    <property type="match status" value="1"/>
</dbReference>
<protein>
    <submittedName>
        <fullName evidence="3">VOC family protein</fullName>
    </submittedName>
</protein>
<dbReference type="Pfam" id="PF00903">
    <property type="entry name" value="Glyoxalase"/>
    <property type="match status" value="1"/>
</dbReference>
<dbReference type="GO" id="GO:0046872">
    <property type="term" value="F:metal ion binding"/>
    <property type="evidence" value="ECO:0007669"/>
    <property type="project" value="UniProtKB-KW"/>
</dbReference>